<reference evidence="1 2" key="1">
    <citation type="submission" date="2017-06" db="EMBL/GenBank/DDBJ databases">
        <title>Genome sequencing of cyanobaciteial culture collection at National Institute for Environmental Studies (NIES).</title>
        <authorList>
            <person name="Hirose Y."/>
            <person name="Shimura Y."/>
            <person name="Fujisawa T."/>
            <person name="Nakamura Y."/>
            <person name="Kawachi M."/>
        </authorList>
    </citation>
    <scope>NUCLEOTIDE SEQUENCE [LARGE SCALE GENOMIC DNA]</scope>
    <source>
        <strain evidence="1 2">NIES-267</strain>
    </source>
</reference>
<dbReference type="Proteomes" id="UP000218418">
    <property type="component" value="Chromosome"/>
</dbReference>
<dbReference type="AlphaFoldDB" id="A0A1Z4LNM6"/>
<gene>
    <name evidence="1" type="ORF">NIES267_21720</name>
</gene>
<evidence type="ECO:0000313" key="1">
    <source>
        <dbReference type="EMBL" id="BAY82688.1"/>
    </source>
</evidence>
<proteinExistence type="predicted"/>
<evidence type="ECO:0000313" key="2">
    <source>
        <dbReference type="Proteomes" id="UP000218418"/>
    </source>
</evidence>
<protein>
    <submittedName>
        <fullName evidence="1">Uncharacterized protein</fullName>
    </submittedName>
</protein>
<dbReference type="EMBL" id="AP018227">
    <property type="protein sequence ID" value="BAY82688.1"/>
    <property type="molecule type" value="Genomic_DNA"/>
</dbReference>
<sequence>MVQEVGRNKHNYVIECLLPSKPYCPLPCDNYYFQRRPTDVYNINQNTLTNGGL</sequence>
<name>A0A1Z4LNM6_9CYAN</name>
<keyword evidence="2" id="KW-1185">Reference proteome</keyword>
<accession>A0A1Z4LNM6</accession>
<organism evidence="1 2">
    <name type="scientific">Calothrix parasitica NIES-267</name>
    <dbReference type="NCBI Taxonomy" id="1973488"/>
    <lineage>
        <taxon>Bacteria</taxon>
        <taxon>Bacillati</taxon>
        <taxon>Cyanobacteriota</taxon>
        <taxon>Cyanophyceae</taxon>
        <taxon>Nostocales</taxon>
        <taxon>Calotrichaceae</taxon>
        <taxon>Calothrix</taxon>
    </lineage>
</organism>